<evidence type="ECO:0000313" key="1">
    <source>
        <dbReference type="EMBL" id="MEY8661588.1"/>
    </source>
</evidence>
<comment type="caution">
    <text evidence="1">The sequence shown here is derived from an EMBL/GenBank/DDBJ whole genome shotgun (WGS) entry which is preliminary data.</text>
</comment>
<reference evidence="1 2" key="1">
    <citation type="submission" date="2024-03" db="EMBL/GenBank/DDBJ databases">
        <title>Mouse gut bacterial collection (mGBC) of GemPharmatech.</title>
        <authorList>
            <person name="He Y."/>
            <person name="Dong L."/>
            <person name="Wu D."/>
            <person name="Gao X."/>
            <person name="Lin Z."/>
        </authorList>
    </citation>
    <scope>NUCLEOTIDE SEQUENCE [LARGE SCALE GENOMIC DNA]</scope>
    <source>
        <strain evidence="1 2">15-30</strain>
    </source>
</reference>
<sequence>MYTDDPLTEPTLAWRILATDRYENYPTLSDLIPELQMLVARSSKDGGKAVENATLIYNSISTASRLYPQIFREKTNIPDTFLSTDRNIYYDLSTINTKNVRSATFLNVLSYVVNRSNPGEVDPAV</sequence>
<organism evidence="1 2">
    <name type="scientific">Ligilactobacillus faecis</name>
    <dbReference type="NCBI Taxonomy" id="762833"/>
    <lineage>
        <taxon>Bacteria</taxon>
        <taxon>Bacillati</taxon>
        <taxon>Bacillota</taxon>
        <taxon>Bacilli</taxon>
        <taxon>Lactobacillales</taxon>
        <taxon>Lactobacillaceae</taxon>
        <taxon>Ligilactobacillus</taxon>
    </lineage>
</organism>
<evidence type="ECO:0000313" key="2">
    <source>
        <dbReference type="Proteomes" id="UP001565236"/>
    </source>
</evidence>
<proteinExistence type="predicted"/>
<dbReference type="Proteomes" id="UP001565236">
    <property type="component" value="Unassembled WGS sequence"/>
</dbReference>
<accession>A0ABV4DNY5</accession>
<protein>
    <submittedName>
        <fullName evidence="1">Uncharacterized protein</fullName>
    </submittedName>
</protein>
<gene>
    <name evidence="1" type="ORF">AALT52_01570</name>
</gene>
<keyword evidence="2" id="KW-1185">Reference proteome</keyword>
<dbReference type="EMBL" id="JBCLUF010000003">
    <property type="protein sequence ID" value="MEY8661588.1"/>
    <property type="molecule type" value="Genomic_DNA"/>
</dbReference>
<name>A0ABV4DNY5_9LACO</name>